<dbReference type="InterPro" id="IPR045304">
    <property type="entry name" value="LbH_SAT"/>
</dbReference>
<evidence type="ECO:0000256" key="1">
    <source>
        <dbReference type="ARBA" id="ARBA00022605"/>
    </source>
</evidence>
<organism evidence="4 5">
    <name type="scientific">Horticoccus luteus</name>
    <dbReference type="NCBI Taxonomy" id="2862869"/>
    <lineage>
        <taxon>Bacteria</taxon>
        <taxon>Pseudomonadati</taxon>
        <taxon>Verrucomicrobiota</taxon>
        <taxon>Opitutia</taxon>
        <taxon>Opitutales</taxon>
        <taxon>Opitutaceae</taxon>
        <taxon>Horticoccus</taxon>
    </lineage>
</organism>
<keyword evidence="1" id="KW-0028">Amino-acid biosynthesis</keyword>
<protein>
    <submittedName>
        <fullName evidence="4">Serine O-acetyltransferase</fullName>
    </submittedName>
</protein>
<keyword evidence="5" id="KW-1185">Reference proteome</keyword>
<dbReference type="KEGG" id="ole:K0B96_12055"/>
<keyword evidence="3" id="KW-0012">Acyltransferase</keyword>
<evidence type="ECO:0000256" key="2">
    <source>
        <dbReference type="ARBA" id="ARBA00022679"/>
    </source>
</evidence>
<dbReference type="InterPro" id="IPR042122">
    <property type="entry name" value="Ser_AcTrfase_N_sf"/>
</dbReference>
<sequence length="307" mass="33552">MSLESIKQALLQSYDADGGINHLDGINLPGQESVNLLAAQFMHLLFPGYFEETGLSKNEVPAWVDRLLASVDARLAAEIEKSLRFARRDEPARLARELTTATLSRLPEVRRIVQTDVAAAYRGDPAARSVEEIILAYPCVLVISLQRVAHVLYSLNVPLLPRMLTEYAHERTGCDIHPGAEIGSHFFVDHGTGVVIGETARIGHHVKIYQGVTLGAKSFQVDDSGAPVKGVKRHPKLEDHVVVYPGATILGGDTVIGENSVVGSNVWLMQSMPPNSIAYYQGDQASIVRARRKKDDLLGDNGGDWMI</sequence>
<dbReference type="Gene3D" id="2.160.10.10">
    <property type="entry name" value="Hexapeptide repeat proteins"/>
    <property type="match status" value="1"/>
</dbReference>
<dbReference type="GO" id="GO:0008652">
    <property type="term" value="P:amino acid biosynthetic process"/>
    <property type="evidence" value="ECO:0007669"/>
    <property type="project" value="UniProtKB-KW"/>
</dbReference>
<evidence type="ECO:0000313" key="5">
    <source>
        <dbReference type="Proteomes" id="UP000825051"/>
    </source>
</evidence>
<keyword evidence="2" id="KW-0808">Transferase</keyword>
<reference evidence="4" key="1">
    <citation type="submission" date="2021-08" db="EMBL/GenBank/DDBJ databases">
        <title>Genome of a novel bacterium of the phylum Verrucomicrobia, Oleiharenicola sp. KSB-15.</title>
        <authorList>
            <person name="Chung J.-H."/>
            <person name="Ahn J.-H."/>
            <person name="Yoon Y."/>
            <person name="Kim D.-Y."/>
            <person name="An S.-H."/>
            <person name="Park I."/>
            <person name="Yeon J."/>
        </authorList>
    </citation>
    <scope>NUCLEOTIDE SEQUENCE</scope>
    <source>
        <strain evidence="4">KSB-15</strain>
    </source>
</reference>
<proteinExistence type="predicted"/>
<dbReference type="RefSeq" id="WP_220161144.1">
    <property type="nucleotide sequence ID" value="NZ_CP080507.1"/>
</dbReference>
<accession>A0A8F9XGB4</accession>
<dbReference type="AlphaFoldDB" id="A0A8F9XGB4"/>
<dbReference type="InterPro" id="IPR011004">
    <property type="entry name" value="Trimer_LpxA-like_sf"/>
</dbReference>
<dbReference type="Gene3D" id="1.10.3130.10">
    <property type="entry name" value="serine acetyltransferase, domain 1"/>
    <property type="match status" value="1"/>
</dbReference>
<dbReference type="SUPFAM" id="SSF51161">
    <property type="entry name" value="Trimeric LpxA-like enzymes"/>
    <property type="match status" value="1"/>
</dbReference>
<evidence type="ECO:0000313" key="4">
    <source>
        <dbReference type="EMBL" id="QYM78040.1"/>
    </source>
</evidence>
<dbReference type="GO" id="GO:0016746">
    <property type="term" value="F:acyltransferase activity"/>
    <property type="evidence" value="ECO:0007669"/>
    <property type="project" value="UniProtKB-KW"/>
</dbReference>
<dbReference type="CDD" id="cd03354">
    <property type="entry name" value="LbH_SAT"/>
    <property type="match status" value="1"/>
</dbReference>
<dbReference type="PANTHER" id="PTHR42811">
    <property type="entry name" value="SERINE ACETYLTRANSFERASE"/>
    <property type="match status" value="1"/>
</dbReference>
<name>A0A8F9XGB4_9BACT</name>
<dbReference type="Proteomes" id="UP000825051">
    <property type="component" value="Chromosome"/>
</dbReference>
<gene>
    <name evidence="4" type="ORF">K0B96_12055</name>
</gene>
<dbReference type="EMBL" id="CP080507">
    <property type="protein sequence ID" value="QYM78040.1"/>
    <property type="molecule type" value="Genomic_DNA"/>
</dbReference>
<evidence type="ECO:0000256" key="3">
    <source>
        <dbReference type="ARBA" id="ARBA00023315"/>
    </source>
</evidence>